<comment type="similarity">
    <text evidence="2">Belongs to the nucleoporin GLFG family.</text>
</comment>
<dbReference type="GO" id="GO:0000973">
    <property type="term" value="P:post-transcriptional tethering of RNA polymerase II gene DNA at nuclear periphery"/>
    <property type="evidence" value="ECO:0007669"/>
    <property type="project" value="TreeGrafter"/>
</dbReference>
<evidence type="ECO:0000256" key="7">
    <source>
        <dbReference type="ARBA" id="ARBA00023132"/>
    </source>
</evidence>
<dbReference type="InterPro" id="IPR007230">
    <property type="entry name" value="Nup98_auto-Pept-S59_dom"/>
</dbReference>
<evidence type="ECO:0000256" key="2">
    <source>
        <dbReference type="ARBA" id="ARBA00008926"/>
    </source>
</evidence>
<evidence type="ECO:0000256" key="8">
    <source>
        <dbReference type="ARBA" id="ARBA00023242"/>
    </source>
</evidence>
<dbReference type="Pfam" id="PF04096">
    <property type="entry name" value="Nucleoporin2"/>
    <property type="match status" value="1"/>
</dbReference>
<evidence type="ECO:0000256" key="6">
    <source>
        <dbReference type="ARBA" id="ARBA00023010"/>
    </source>
</evidence>
<dbReference type="AlphaFoldDB" id="A0A6A6LPD0"/>
<protein>
    <recommendedName>
        <fullName evidence="9">Peptidase S59 domain-containing protein</fullName>
    </recommendedName>
</protein>
<dbReference type="PROSITE" id="PS51434">
    <property type="entry name" value="NUP_C"/>
    <property type="match status" value="1"/>
</dbReference>
<evidence type="ECO:0000256" key="5">
    <source>
        <dbReference type="ARBA" id="ARBA00022927"/>
    </source>
</evidence>
<dbReference type="Proteomes" id="UP000467840">
    <property type="component" value="Chromosome 4"/>
</dbReference>
<keyword evidence="3" id="KW-0813">Transport</keyword>
<evidence type="ECO:0000313" key="11">
    <source>
        <dbReference type="EMBL" id="KAF2301489.1"/>
    </source>
</evidence>
<keyword evidence="5" id="KW-0653">Protein transport</keyword>
<evidence type="ECO:0000313" key="12">
    <source>
        <dbReference type="Proteomes" id="UP000467840"/>
    </source>
</evidence>
<comment type="subcellular location">
    <subcellularLocation>
        <location evidence="1">Nucleus</location>
        <location evidence="1">Nuclear pore complex</location>
    </subcellularLocation>
</comment>
<dbReference type="PANTHER" id="PTHR23198:SF6">
    <property type="entry name" value="NUCLEAR PORE COMPLEX PROTEIN NUP98-NUP96"/>
    <property type="match status" value="1"/>
</dbReference>
<name>A0A6A6LPD0_HEVBR</name>
<keyword evidence="7" id="KW-0906">Nuclear pore complex</keyword>
<dbReference type="GO" id="GO:0006606">
    <property type="term" value="P:protein import into nucleus"/>
    <property type="evidence" value="ECO:0007669"/>
    <property type="project" value="TreeGrafter"/>
</dbReference>
<dbReference type="EMBL" id="JAAGAX010000010">
    <property type="protein sequence ID" value="KAF2301489.1"/>
    <property type="molecule type" value="Genomic_DNA"/>
</dbReference>
<comment type="caution">
    <text evidence="11">The sequence shown here is derived from an EMBL/GenBank/DDBJ whole genome shotgun (WGS) entry which is preliminary data.</text>
</comment>
<organism evidence="11 12">
    <name type="scientific">Hevea brasiliensis</name>
    <name type="common">Para rubber tree</name>
    <name type="synonym">Siphonia brasiliensis</name>
    <dbReference type="NCBI Taxonomy" id="3981"/>
    <lineage>
        <taxon>Eukaryota</taxon>
        <taxon>Viridiplantae</taxon>
        <taxon>Streptophyta</taxon>
        <taxon>Embryophyta</taxon>
        <taxon>Tracheophyta</taxon>
        <taxon>Spermatophyta</taxon>
        <taxon>Magnoliopsida</taxon>
        <taxon>eudicotyledons</taxon>
        <taxon>Gunneridae</taxon>
        <taxon>Pentapetalae</taxon>
        <taxon>rosids</taxon>
        <taxon>fabids</taxon>
        <taxon>Malpighiales</taxon>
        <taxon>Euphorbiaceae</taxon>
        <taxon>Crotonoideae</taxon>
        <taxon>Micrandreae</taxon>
        <taxon>Hevea</taxon>
    </lineage>
</organism>
<keyword evidence="12" id="KW-1185">Reference proteome</keyword>
<dbReference type="GO" id="GO:0044614">
    <property type="term" value="C:nuclear pore cytoplasmic filaments"/>
    <property type="evidence" value="ECO:0007669"/>
    <property type="project" value="TreeGrafter"/>
</dbReference>
<evidence type="ECO:0000256" key="4">
    <source>
        <dbReference type="ARBA" id="ARBA00022816"/>
    </source>
</evidence>
<keyword evidence="8" id="KW-0539">Nucleus</keyword>
<feature type="domain" description="Peptidase S59" evidence="9">
    <location>
        <begin position="71"/>
        <end position="155"/>
    </location>
</feature>
<proteinExistence type="inferred from homology"/>
<reference evidence="11 12" key="1">
    <citation type="journal article" date="2020" name="Mol. Plant">
        <title>The Chromosome-Based Rubber Tree Genome Provides New Insights into Spurge Genome Evolution and Rubber Biosynthesis.</title>
        <authorList>
            <person name="Liu J."/>
            <person name="Shi C."/>
            <person name="Shi C.C."/>
            <person name="Li W."/>
            <person name="Zhang Q.J."/>
            <person name="Zhang Y."/>
            <person name="Li K."/>
            <person name="Lu H.F."/>
            <person name="Shi C."/>
            <person name="Zhu S.T."/>
            <person name="Xiao Z.Y."/>
            <person name="Nan H."/>
            <person name="Yue Y."/>
            <person name="Zhu X.G."/>
            <person name="Wu Y."/>
            <person name="Hong X.N."/>
            <person name="Fan G.Y."/>
            <person name="Tong Y."/>
            <person name="Zhang D."/>
            <person name="Mao C.L."/>
            <person name="Liu Y.L."/>
            <person name="Hao S.J."/>
            <person name="Liu W.Q."/>
            <person name="Lv M.Q."/>
            <person name="Zhang H.B."/>
            <person name="Liu Y."/>
            <person name="Hu-Tang G.R."/>
            <person name="Wang J.P."/>
            <person name="Wang J.H."/>
            <person name="Sun Y.H."/>
            <person name="Ni S.B."/>
            <person name="Chen W.B."/>
            <person name="Zhang X.C."/>
            <person name="Jiao Y.N."/>
            <person name="Eichler E.E."/>
            <person name="Li G.H."/>
            <person name="Liu X."/>
            <person name="Gao L.Z."/>
        </authorList>
    </citation>
    <scope>NUCLEOTIDE SEQUENCE [LARGE SCALE GENOMIC DNA]</scope>
    <source>
        <strain evidence="12">cv. GT1</strain>
        <tissue evidence="11">Leaf</tissue>
    </source>
</reference>
<dbReference type="InterPro" id="IPR037665">
    <property type="entry name" value="Nucleoporin_S59-like"/>
</dbReference>
<evidence type="ECO:0000313" key="10">
    <source>
        <dbReference type="EMBL" id="KAF2301473.1"/>
    </source>
</evidence>
<accession>A0A6A6LPD0</accession>
<dbReference type="GO" id="GO:0006405">
    <property type="term" value="P:RNA export from nucleus"/>
    <property type="evidence" value="ECO:0007669"/>
    <property type="project" value="TreeGrafter"/>
</dbReference>
<dbReference type="GO" id="GO:0034398">
    <property type="term" value="P:telomere tethering at nuclear periphery"/>
    <property type="evidence" value="ECO:0007669"/>
    <property type="project" value="TreeGrafter"/>
</dbReference>
<dbReference type="GO" id="GO:0003723">
    <property type="term" value="F:RNA binding"/>
    <property type="evidence" value="ECO:0007669"/>
    <property type="project" value="TreeGrafter"/>
</dbReference>
<keyword evidence="6" id="KW-0811">Translocation</keyword>
<dbReference type="GO" id="GO:0017056">
    <property type="term" value="F:structural constituent of nuclear pore"/>
    <property type="evidence" value="ECO:0007669"/>
    <property type="project" value="InterPro"/>
</dbReference>
<dbReference type="Gene3D" id="3.30.1610.10">
    <property type="entry name" value="Peptidase S59, nucleoporin"/>
    <property type="match status" value="1"/>
</dbReference>
<evidence type="ECO:0000259" key="9">
    <source>
        <dbReference type="PROSITE" id="PS51434"/>
    </source>
</evidence>
<evidence type="ECO:0000256" key="1">
    <source>
        <dbReference type="ARBA" id="ARBA00004567"/>
    </source>
</evidence>
<sequence length="155" mass="17331">MESPSLLPLPGDSNELRNTICNAHVGISCGLDCEIGSSSLQTQYKKRISPNNDKSYELLKKVESSLPILHSTDYYMEPALTDLAAQELVDPGYCSRVPDFTVGRLGYGRVKFLGMTDIRGLDLDQIVKFHRHEIVVYKMKLLSLQLDKALTSLLK</sequence>
<dbReference type="GO" id="GO:0008139">
    <property type="term" value="F:nuclear localization sequence binding"/>
    <property type="evidence" value="ECO:0007669"/>
    <property type="project" value="TreeGrafter"/>
</dbReference>
<dbReference type="PANTHER" id="PTHR23198">
    <property type="entry name" value="NUCLEOPORIN"/>
    <property type="match status" value="1"/>
</dbReference>
<dbReference type="InterPro" id="IPR036903">
    <property type="entry name" value="Nup98_auto-Pept-S59_dom_sf"/>
</dbReference>
<evidence type="ECO:0000256" key="3">
    <source>
        <dbReference type="ARBA" id="ARBA00022448"/>
    </source>
</evidence>
<keyword evidence="4" id="KW-0509">mRNA transport</keyword>
<dbReference type="GO" id="GO:0051028">
    <property type="term" value="P:mRNA transport"/>
    <property type="evidence" value="ECO:0007669"/>
    <property type="project" value="UniProtKB-KW"/>
</dbReference>
<gene>
    <name evidence="10" type="ORF">GH714_024910</name>
    <name evidence="11" type="ORF">GH714_025084</name>
</gene>
<dbReference type="EMBL" id="JAAGAX010000010">
    <property type="protein sequence ID" value="KAF2301473.1"/>
    <property type="molecule type" value="Genomic_DNA"/>
</dbReference>
<dbReference type="SUPFAM" id="SSF82215">
    <property type="entry name" value="C-terminal autoproteolytic domain of nucleoporin nup98"/>
    <property type="match status" value="1"/>
</dbReference>